<dbReference type="GO" id="GO:0003949">
    <property type="term" value="F:1-(5-phosphoribosyl)-5-[(5-phosphoribosylamino)methylideneamino]imidazole-4-carboxamide isomerase activity"/>
    <property type="evidence" value="ECO:0007669"/>
    <property type="project" value="UniProtKB-UniRule"/>
</dbReference>
<dbReference type="GO" id="GO:0005737">
    <property type="term" value="C:cytoplasm"/>
    <property type="evidence" value="ECO:0007669"/>
    <property type="project" value="UniProtKB-SubCell"/>
</dbReference>
<feature type="active site" description="Proton acceptor" evidence="12">
    <location>
        <position position="8"/>
    </location>
</feature>
<keyword evidence="7 12" id="KW-0963">Cytoplasm</keyword>
<evidence type="ECO:0000256" key="13">
    <source>
        <dbReference type="RuleBase" id="RU003657"/>
    </source>
</evidence>
<accession>A0A455SXC6</accession>
<sequence length="252" mass="26965">MIILPAIDLREGRCVRLYQGDYRQATVYSHDPVAVALRWQEAGARWLHLVDLDGAAQGQPVNLDAVERIRAATRLQIELGGGLRDLASIERVLALGIERVVLGTSAVRQPALLEEAVRRWGERIAVGLDARDGLIAVAGWQQTEPLRALDLAAQLCALGVARFIYTDIARDGTLSGPNLEALQTMLRVVRQVQPPRALIASGGVRALEDIRALARLGVEGVIIGKALYTGDVDLAAALACAAACEPSTEDAG</sequence>
<dbReference type="GO" id="GO:0000162">
    <property type="term" value="P:L-tryptophan biosynthetic process"/>
    <property type="evidence" value="ECO:0007669"/>
    <property type="project" value="TreeGrafter"/>
</dbReference>
<dbReference type="GO" id="GO:0000105">
    <property type="term" value="P:L-histidine biosynthetic process"/>
    <property type="evidence" value="ECO:0007669"/>
    <property type="project" value="UniProtKB-UniRule"/>
</dbReference>
<comment type="pathway">
    <text evidence="3 12 14">Amino-acid biosynthesis; L-histidine biosynthesis; L-histidine from 5-phospho-alpha-D-ribose 1-diphosphate: step 4/9.</text>
</comment>
<dbReference type="UniPathway" id="UPA00031">
    <property type="reaction ID" value="UER00009"/>
</dbReference>
<dbReference type="Pfam" id="PF00977">
    <property type="entry name" value="His_biosynth"/>
    <property type="match status" value="1"/>
</dbReference>
<evidence type="ECO:0000256" key="14">
    <source>
        <dbReference type="RuleBase" id="RU003658"/>
    </source>
</evidence>
<evidence type="ECO:0000256" key="6">
    <source>
        <dbReference type="ARBA" id="ARBA00018464"/>
    </source>
</evidence>
<dbReference type="Gene3D" id="3.20.20.70">
    <property type="entry name" value="Aldolase class I"/>
    <property type="match status" value="1"/>
</dbReference>
<dbReference type="SUPFAM" id="SSF51366">
    <property type="entry name" value="Ribulose-phoshate binding barrel"/>
    <property type="match status" value="1"/>
</dbReference>
<reference evidence="15" key="1">
    <citation type="submission" date="2018-12" db="EMBL/GenBank/DDBJ databases">
        <title>Novel natural products biosynthetic potential of the class Ktedonobacteria.</title>
        <authorList>
            <person name="Zheng Y."/>
            <person name="Saitou A."/>
            <person name="Wang C.M."/>
            <person name="Toyoda A."/>
            <person name="Minakuchi Y."/>
            <person name="Sekiguchi Y."/>
            <person name="Ueda K."/>
            <person name="Takano H."/>
            <person name="Sakai Y."/>
            <person name="Yokota A."/>
            <person name="Yabe S."/>
        </authorList>
    </citation>
    <scope>NUCLEOTIDE SEQUENCE</scope>
    <source>
        <strain evidence="15">A3-2</strain>
    </source>
</reference>
<comment type="similarity">
    <text evidence="4 12 13">Belongs to the HisA/HisF family.</text>
</comment>
<name>A0A455SXC6_9CHLR</name>
<evidence type="ECO:0000256" key="7">
    <source>
        <dbReference type="ARBA" id="ARBA00022490"/>
    </source>
</evidence>
<evidence type="ECO:0000256" key="2">
    <source>
        <dbReference type="ARBA" id="ARBA00004496"/>
    </source>
</evidence>
<keyword evidence="10 12" id="KW-0413">Isomerase</keyword>
<dbReference type="CDD" id="cd04732">
    <property type="entry name" value="HisA"/>
    <property type="match status" value="1"/>
</dbReference>
<evidence type="ECO:0000256" key="4">
    <source>
        <dbReference type="ARBA" id="ARBA00009667"/>
    </source>
</evidence>
<dbReference type="EC" id="5.3.1.16" evidence="5 12"/>
<comment type="catalytic activity">
    <reaction evidence="1 12 14">
        <text>1-(5-phospho-beta-D-ribosyl)-5-[(5-phospho-beta-D-ribosylamino)methylideneamino]imidazole-4-carboxamide = 5-[(5-phospho-1-deoxy-D-ribulos-1-ylimino)methylamino]-1-(5-phospho-beta-D-ribosyl)imidazole-4-carboxamide</text>
        <dbReference type="Rhea" id="RHEA:15469"/>
        <dbReference type="ChEBI" id="CHEBI:58435"/>
        <dbReference type="ChEBI" id="CHEBI:58525"/>
        <dbReference type="EC" id="5.3.1.16"/>
    </reaction>
</comment>
<evidence type="ECO:0000256" key="3">
    <source>
        <dbReference type="ARBA" id="ARBA00005133"/>
    </source>
</evidence>
<evidence type="ECO:0000256" key="9">
    <source>
        <dbReference type="ARBA" id="ARBA00023102"/>
    </source>
</evidence>
<dbReference type="AlphaFoldDB" id="A0A455SXC6"/>
<protein>
    <recommendedName>
        <fullName evidence="6 12">1-(5-phosphoribosyl)-5-[(5-phosphoribosylamino)methylideneamino] imidazole-4-carboxamide isomerase</fullName>
        <ecNumber evidence="5 12">5.3.1.16</ecNumber>
    </recommendedName>
    <alternativeName>
        <fullName evidence="11 12">Phosphoribosylformimino-5-aminoimidazole carboxamide ribotide isomerase</fullName>
    </alternativeName>
</protein>
<organism evidence="15">
    <name type="scientific">Thermogemmatispora argillosa</name>
    <dbReference type="NCBI Taxonomy" id="2045280"/>
    <lineage>
        <taxon>Bacteria</taxon>
        <taxon>Bacillati</taxon>
        <taxon>Chloroflexota</taxon>
        <taxon>Ktedonobacteria</taxon>
        <taxon>Thermogemmatisporales</taxon>
        <taxon>Thermogemmatisporaceae</taxon>
        <taxon>Thermogemmatispora</taxon>
    </lineage>
</organism>
<dbReference type="InterPro" id="IPR006062">
    <property type="entry name" value="His_biosynth"/>
</dbReference>
<dbReference type="HAMAP" id="MF_01014">
    <property type="entry name" value="HisA"/>
    <property type="match status" value="1"/>
</dbReference>
<dbReference type="InterPro" id="IPR044524">
    <property type="entry name" value="Isoase_HisA-like"/>
</dbReference>
<keyword evidence="9 12" id="KW-0368">Histidine biosynthesis</keyword>
<gene>
    <name evidence="12 15" type="primary">hisA</name>
    <name evidence="15" type="ORF">KTA_00300</name>
</gene>
<comment type="subcellular location">
    <subcellularLocation>
        <location evidence="2 12 14">Cytoplasm</location>
    </subcellularLocation>
</comment>
<dbReference type="PANTHER" id="PTHR43090:SF2">
    <property type="entry name" value="1-(5-PHOSPHORIBOSYL)-5-[(5-PHOSPHORIBOSYLAMINO)METHYLIDENEAMINO] IMIDAZOLE-4-CARBOXAMIDE ISOMERASE"/>
    <property type="match status" value="1"/>
</dbReference>
<evidence type="ECO:0000256" key="5">
    <source>
        <dbReference type="ARBA" id="ARBA00012550"/>
    </source>
</evidence>
<dbReference type="InterPro" id="IPR013785">
    <property type="entry name" value="Aldolase_TIM"/>
</dbReference>
<dbReference type="PANTHER" id="PTHR43090">
    <property type="entry name" value="1-(5-PHOSPHORIBOSYL)-5-[(5-PHOSPHORIBOSYLAMINO)METHYLIDENEAMINO] IMIDAZOLE-4-CARBOXAMIDE ISOMERASE"/>
    <property type="match status" value="1"/>
</dbReference>
<evidence type="ECO:0000313" key="15">
    <source>
        <dbReference type="EMBL" id="BBH91831.1"/>
    </source>
</evidence>
<proteinExistence type="inferred from homology"/>
<dbReference type="EMBL" id="AP019377">
    <property type="protein sequence ID" value="BBH91831.1"/>
    <property type="molecule type" value="Genomic_DNA"/>
</dbReference>
<evidence type="ECO:0000256" key="12">
    <source>
        <dbReference type="HAMAP-Rule" id="MF_01014"/>
    </source>
</evidence>
<dbReference type="FunFam" id="3.20.20.70:FF:000009">
    <property type="entry name" value="1-(5-phosphoribosyl)-5-[(5-phosphoribosylamino)methylideneamino] imidazole-4-carboxamide isomerase"/>
    <property type="match status" value="1"/>
</dbReference>
<dbReference type="InterPro" id="IPR011060">
    <property type="entry name" value="RibuloseP-bd_barrel"/>
</dbReference>
<evidence type="ECO:0000256" key="11">
    <source>
        <dbReference type="ARBA" id="ARBA00030547"/>
    </source>
</evidence>
<dbReference type="InterPro" id="IPR023016">
    <property type="entry name" value="HisA/PriA"/>
</dbReference>
<dbReference type="NCBIfam" id="TIGR00007">
    <property type="entry name" value="1-(5-phosphoribosyl)-5-[(5-phosphoribosylamino)methylideneamino]imidazole-4-carboxamide isomerase"/>
    <property type="match status" value="1"/>
</dbReference>
<evidence type="ECO:0000256" key="8">
    <source>
        <dbReference type="ARBA" id="ARBA00022605"/>
    </source>
</evidence>
<feature type="active site" description="Proton donor" evidence="12">
    <location>
        <position position="129"/>
    </location>
</feature>
<keyword evidence="8 12" id="KW-0028">Amino-acid biosynthesis</keyword>
<evidence type="ECO:0000256" key="10">
    <source>
        <dbReference type="ARBA" id="ARBA00023235"/>
    </source>
</evidence>
<dbReference type="InterPro" id="IPR006063">
    <property type="entry name" value="HisA_bact_arch"/>
</dbReference>
<evidence type="ECO:0000256" key="1">
    <source>
        <dbReference type="ARBA" id="ARBA00000901"/>
    </source>
</evidence>